<keyword evidence="2" id="KW-1185">Reference proteome</keyword>
<gene>
    <name evidence="1" type="ORF">RAS_10530</name>
</gene>
<dbReference type="EMBL" id="AP019563">
    <property type="protein sequence ID" value="BBJ31944.1"/>
    <property type="molecule type" value="Genomic_DNA"/>
</dbReference>
<evidence type="ECO:0000313" key="1">
    <source>
        <dbReference type="EMBL" id="BBJ31944.1"/>
    </source>
</evidence>
<dbReference type="KEGG" id="ras:RAS_10530"/>
<reference evidence="1 2" key="1">
    <citation type="submission" date="2019-04" db="EMBL/GenBank/DDBJ databases">
        <title>Draft genome sequence of Rickettsia asiatica Maytaro1284.</title>
        <authorList>
            <person name="Thu M."/>
            <person name="Qiu Y."/>
            <person name="Nakao R."/>
        </authorList>
    </citation>
    <scope>NUCLEOTIDE SEQUENCE [LARGE SCALE GENOMIC DNA]</scope>
    <source>
        <strain evidence="1 2">Maytaro1284</strain>
    </source>
</reference>
<evidence type="ECO:0000313" key="2">
    <source>
        <dbReference type="Proteomes" id="UP000321183"/>
    </source>
</evidence>
<name>A0A510GAS8_9RICK</name>
<organism evidence="1 2">
    <name type="scientific">Rickettsia asiatica</name>
    <dbReference type="NCBI Taxonomy" id="238800"/>
    <lineage>
        <taxon>Bacteria</taxon>
        <taxon>Pseudomonadati</taxon>
        <taxon>Pseudomonadota</taxon>
        <taxon>Alphaproteobacteria</taxon>
        <taxon>Rickettsiales</taxon>
        <taxon>Rickettsiaceae</taxon>
        <taxon>Rickettsieae</taxon>
        <taxon>Rickettsia</taxon>
        <taxon>spotted fever group</taxon>
    </lineage>
</organism>
<dbReference type="Proteomes" id="UP000321183">
    <property type="component" value="Chromosome"/>
</dbReference>
<dbReference type="RefSeq" id="WP_232049169.1">
    <property type="nucleotide sequence ID" value="NZ_AP019563.1"/>
</dbReference>
<protein>
    <submittedName>
        <fullName evidence="1">Uncharacterized protein</fullName>
    </submittedName>
</protein>
<sequence length="375" mass="42571">MLSAEEIESIISNYPLLEIVASSYSRENNITEDRIIEARIIVRRLFEIAHNYYEDDKQKGINELGAINDTKAAYLLNENIQKLLKQKQLSFKDIDYVVGNELEKLCELIAGNSTILTLNSDQIHNSNDFFDLAILDRLEETLKKLSDDFTVNDERIKFYRTLTEENDKKFFFENWKLIKWFSDSITYKELLQLLPSKKFLLDLLKDKNLYKLAEKMTISNNELLEMSKEAQENYLKEIKVEDCLDIHLDSMDTHNIKFIGTTLTIASDVTFNNISFNSDATLIIEAGRSLNIAGLLTLGSGSTLNISGEGILTLGSNIVSKGIIENINNGQSVMHKGITSEILLNNTIALNLNFMEENTDSNSDITILGNTDPEI</sequence>
<proteinExistence type="predicted"/>
<accession>A0A510GAS8</accession>
<dbReference type="AlphaFoldDB" id="A0A510GAS8"/>